<keyword evidence="2" id="KW-0479">Metal-binding</keyword>
<dbReference type="PANTHER" id="PTHR28620">
    <property type="entry name" value="CENTROMERE PROTEIN V"/>
    <property type="match status" value="1"/>
</dbReference>
<feature type="compositionally biased region" description="Polar residues" evidence="4">
    <location>
        <begin position="161"/>
        <end position="170"/>
    </location>
</feature>
<feature type="domain" description="CENP-V/GFA" evidence="5">
    <location>
        <begin position="171"/>
        <end position="283"/>
    </location>
</feature>
<dbReference type="KEGG" id="bgt:106051543"/>
<dbReference type="PROSITE" id="PS51891">
    <property type="entry name" value="CENP_V_GFA"/>
    <property type="match status" value="1"/>
</dbReference>
<evidence type="ECO:0000256" key="3">
    <source>
        <dbReference type="ARBA" id="ARBA00022833"/>
    </source>
</evidence>
<feature type="region of interest" description="Disordered" evidence="4">
    <location>
        <begin position="130"/>
        <end position="170"/>
    </location>
</feature>
<dbReference type="OrthoDB" id="2993351at2759"/>
<dbReference type="InterPro" id="IPR048325">
    <property type="entry name" value="ZSWIM3_N"/>
</dbReference>
<gene>
    <name evidence="6" type="primary">106051543</name>
</gene>
<dbReference type="GO" id="GO:0046872">
    <property type="term" value="F:metal ion binding"/>
    <property type="evidence" value="ECO:0007669"/>
    <property type="project" value="UniProtKB-KW"/>
</dbReference>
<name>A0A2C9LS93_BIOGL</name>
<dbReference type="EnsemblMetazoa" id="BGLB034257-RB">
    <property type="protein sequence ID" value="BGLB034257-PB"/>
    <property type="gene ID" value="BGLB034257"/>
</dbReference>
<dbReference type="STRING" id="6526.A0A2C9LS93"/>
<dbReference type="VEuPathDB" id="VectorBase:BGLB034257"/>
<dbReference type="Proteomes" id="UP000076420">
    <property type="component" value="Unassembled WGS sequence"/>
</dbReference>
<dbReference type="AlphaFoldDB" id="A0A2C9LS93"/>
<proteinExistence type="inferred from homology"/>
<dbReference type="EnsemblMetazoa" id="BGLB034257-RA">
    <property type="protein sequence ID" value="BGLB034257-PA"/>
    <property type="gene ID" value="BGLB034257"/>
</dbReference>
<dbReference type="Pfam" id="PF21599">
    <property type="entry name" value="ZSWIM3_N"/>
    <property type="match status" value="1"/>
</dbReference>
<dbReference type="VEuPathDB" id="VectorBase:BGLAX_029981"/>
<reference evidence="6" key="1">
    <citation type="submission" date="2020-05" db="UniProtKB">
        <authorList>
            <consortium name="EnsemblMetazoa"/>
        </authorList>
    </citation>
    <scope>IDENTIFICATION</scope>
    <source>
        <strain evidence="6">BB02</strain>
    </source>
</reference>
<evidence type="ECO:0000256" key="4">
    <source>
        <dbReference type="SAM" id="MobiDB-lite"/>
    </source>
</evidence>
<dbReference type="Pfam" id="PF04828">
    <property type="entry name" value="GFA"/>
    <property type="match status" value="1"/>
</dbReference>
<dbReference type="InterPro" id="IPR052355">
    <property type="entry name" value="CENP-V-like"/>
</dbReference>
<organism evidence="6 7">
    <name type="scientific">Biomphalaria glabrata</name>
    <name type="common">Bloodfluke planorb</name>
    <name type="synonym">Freshwater snail</name>
    <dbReference type="NCBI Taxonomy" id="6526"/>
    <lineage>
        <taxon>Eukaryota</taxon>
        <taxon>Metazoa</taxon>
        <taxon>Spiralia</taxon>
        <taxon>Lophotrochozoa</taxon>
        <taxon>Mollusca</taxon>
        <taxon>Gastropoda</taxon>
        <taxon>Heterobranchia</taxon>
        <taxon>Euthyneura</taxon>
        <taxon>Panpulmonata</taxon>
        <taxon>Hygrophila</taxon>
        <taxon>Lymnaeoidea</taxon>
        <taxon>Planorbidae</taxon>
        <taxon>Biomphalaria</taxon>
    </lineage>
</organism>
<evidence type="ECO:0000313" key="6">
    <source>
        <dbReference type="EnsemblMetazoa" id="BGLB034257-PB"/>
    </source>
</evidence>
<dbReference type="InterPro" id="IPR011057">
    <property type="entry name" value="Mss4-like_sf"/>
</dbReference>
<dbReference type="InterPro" id="IPR006913">
    <property type="entry name" value="CENP-V/GFA"/>
</dbReference>
<evidence type="ECO:0000256" key="2">
    <source>
        <dbReference type="ARBA" id="ARBA00022723"/>
    </source>
</evidence>
<evidence type="ECO:0000256" key="1">
    <source>
        <dbReference type="ARBA" id="ARBA00005495"/>
    </source>
</evidence>
<keyword evidence="3" id="KW-0862">Zinc</keyword>
<dbReference type="GO" id="GO:0016846">
    <property type="term" value="F:carbon-sulfur lyase activity"/>
    <property type="evidence" value="ECO:0007669"/>
    <property type="project" value="InterPro"/>
</dbReference>
<dbReference type="Gene3D" id="2.170.150.70">
    <property type="match status" value="1"/>
</dbReference>
<accession>A0A2C9LS93</accession>
<comment type="similarity">
    <text evidence="1">Belongs to the Gfa family.</text>
</comment>
<feature type="compositionally biased region" description="Basic residues" evidence="4">
    <location>
        <begin position="145"/>
        <end position="157"/>
    </location>
</feature>
<evidence type="ECO:0000259" key="5">
    <source>
        <dbReference type="PROSITE" id="PS51891"/>
    </source>
</evidence>
<sequence length="297" mass="33632">MEEVWQSIVGDGPFSSYAEFEKKLTEYERVVGCAFAKANASSVEYENKRRKQIIPTEYVYANCTFKCVHFGKPRTLSTGQRKSKRVLPLDCTARFKISFKSGALYVSKKCLEHKYHELVPISSNLPLAESGAQARRQQQKETKKAFKKKQTKAAKKSKLQDASTQTGLTEHSGSCHCGAVKFKVWAPENVDVFECNCSICTKKQNFHFIVPKNNFVLLQGEDNITTYTFNKKLAKHTFCKTCGVQSFYTPRSNQDGIGVMPHCIDFGTIKSVNVKKFDGQNWEDSYAKSNISVYSKE</sequence>
<dbReference type="SUPFAM" id="SSF51316">
    <property type="entry name" value="Mss4-like"/>
    <property type="match status" value="1"/>
</dbReference>
<evidence type="ECO:0000313" key="7">
    <source>
        <dbReference type="Proteomes" id="UP000076420"/>
    </source>
</evidence>
<dbReference type="PANTHER" id="PTHR28620:SF1">
    <property type="entry name" value="CENP-V_GFA DOMAIN-CONTAINING PROTEIN"/>
    <property type="match status" value="1"/>
</dbReference>
<protein>
    <recommendedName>
        <fullName evidence="5">CENP-V/GFA domain-containing protein</fullName>
    </recommendedName>
</protein>